<name>A0AAD2CQG9_9STRA</name>
<evidence type="ECO:0000313" key="3">
    <source>
        <dbReference type="Proteomes" id="UP001295423"/>
    </source>
</evidence>
<evidence type="ECO:0000256" key="1">
    <source>
        <dbReference type="SAM" id="MobiDB-lite"/>
    </source>
</evidence>
<keyword evidence="3" id="KW-1185">Reference proteome</keyword>
<feature type="compositionally biased region" description="Basic and acidic residues" evidence="1">
    <location>
        <begin position="1"/>
        <end position="10"/>
    </location>
</feature>
<reference evidence="2" key="1">
    <citation type="submission" date="2023-08" db="EMBL/GenBank/DDBJ databases">
        <authorList>
            <person name="Audoor S."/>
            <person name="Bilcke G."/>
        </authorList>
    </citation>
    <scope>NUCLEOTIDE SEQUENCE</scope>
</reference>
<dbReference type="Proteomes" id="UP001295423">
    <property type="component" value="Unassembled WGS sequence"/>
</dbReference>
<organism evidence="2 3">
    <name type="scientific">Cylindrotheca closterium</name>
    <dbReference type="NCBI Taxonomy" id="2856"/>
    <lineage>
        <taxon>Eukaryota</taxon>
        <taxon>Sar</taxon>
        <taxon>Stramenopiles</taxon>
        <taxon>Ochrophyta</taxon>
        <taxon>Bacillariophyta</taxon>
        <taxon>Bacillariophyceae</taxon>
        <taxon>Bacillariophycidae</taxon>
        <taxon>Bacillariales</taxon>
        <taxon>Bacillariaceae</taxon>
        <taxon>Cylindrotheca</taxon>
    </lineage>
</organism>
<sequence>RKAKRAKADADAIMIGSELKASSSRTSNEDTEMANSEHGNEEENESTAYEMLVKDSLLQRWSEVDNETLKKYLTIIGKAKEFPDAQVVNFRQDVICDAVVAAFQGNQDMISEAKSAFKTATALAGTSLNFLKHQQERLKIESESDLDRFLSILCANVLKEYYKRTKEQARSQTVSSETNDRMVPVSARQGNLEMRRITIRGEHENLSGWVGREEAKNQVEGVVRRNFGQRMSTDHGDFAFLVATGHVRSGKTRTGIEVPDIVKNFCDSEKEHRFTDVVYLKIDFLNLARFNRQFDSPNLPPSESLGARMMISYFDTMILQRISHEEAMKKILDDVLSTFPEGQKRIVPVVIHIDEHAKHFQVTMAGVTFWICCN</sequence>
<feature type="region of interest" description="Disordered" evidence="1">
    <location>
        <begin position="1"/>
        <end position="45"/>
    </location>
</feature>
<evidence type="ECO:0000313" key="2">
    <source>
        <dbReference type="EMBL" id="CAJ1936996.1"/>
    </source>
</evidence>
<gene>
    <name evidence="2" type="ORF">CYCCA115_LOCUS5463</name>
</gene>
<proteinExistence type="predicted"/>
<accession>A0AAD2CQG9</accession>
<dbReference type="AlphaFoldDB" id="A0AAD2CQG9"/>
<feature type="non-terminal residue" evidence="2">
    <location>
        <position position="1"/>
    </location>
</feature>
<dbReference type="EMBL" id="CAKOGP040000589">
    <property type="protein sequence ID" value="CAJ1936996.1"/>
    <property type="molecule type" value="Genomic_DNA"/>
</dbReference>
<comment type="caution">
    <text evidence="2">The sequence shown here is derived from an EMBL/GenBank/DDBJ whole genome shotgun (WGS) entry which is preliminary data.</text>
</comment>
<protein>
    <submittedName>
        <fullName evidence="2">Uncharacterized protein</fullName>
    </submittedName>
</protein>